<accession>A0A516Q1K6</accession>
<dbReference type="Gene3D" id="3.40.50.720">
    <property type="entry name" value="NAD(P)-binding Rossmann-like Domain"/>
    <property type="match status" value="1"/>
</dbReference>
<dbReference type="PANTHER" id="PTHR43162">
    <property type="match status" value="1"/>
</dbReference>
<reference evidence="2 3" key="1">
    <citation type="submission" date="2019-07" db="EMBL/GenBank/DDBJ databases">
        <title>Microlunatus dokdonensis sp. nov. isolated from the rhizospheric soil of the wild plant Elymus tsukushiensis.</title>
        <authorList>
            <person name="Ghim S.-Y."/>
            <person name="Hwang Y.-J."/>
            <person name="Son J.-S."/>
            <person name="Shin J.-H."/>
        </authorList>
    </citation>
    <scope>NUCLEOTIDE SEQUENCE [LARGE SCALE GENOMIC DNA]</scope>
    <source>
        <strain evidence="2 3">KUDC0627</strain>
    </source>
</reference>
<dbReference type="InterPro" id="IPR051604">
    <property type="entry name" value="Ergot_Alk_Oxidoreductase"/>
</dbReference>
<keyword evidence="3" id="KW-1185">Reference proteome</keyword>
<organism evidence="2 3">
    <name type="scientific">Microlunatus elymi</name>
    <dbReference type="NCBI Taxonomy" id="2596828"/>
    <lineage>
        <taxon>Bacteria</taxon>
        <taxon>Bacillati</taxon>
        <taxon>Actinomycetota</taxon>
        <taxon>Actinomycetes</taxon>
        <taxon>Propionibacteriales</taxon>
        <taxon>Propionibacteriaceae</taxon>
        <taxon>Microlunatus</taxon>
    </lineage>
</organism>
<sequence>MIVITAPTGQIGSQLINNLLDSDEELRLIARDPAKLPESVRRRTEIIEGSHGDPTVVDKAFSGADAVFWLYPADPYALDVRAETLAFTRPAAEAIAAHGISRMVVVSAAGRGFTERAGLLSNAWEMTDLLASSGAHLRELALPTFMDNLLRQIDPIVHHGFFFDPSTGSDRRPMVATRDIAAVAAELLLDRGWTGRAARPVYGPQDLTLDEMAVIMSEELDRPVRYQQVPITAYRGQFLELGFSASMADAMAEMAIAKNDGVDSYRPRTPESTTPTSFRTWCTEVLKPSCR</sequence>
<dbReference type="EMBL" id="CP041692">
    <property type="protein sequence ID" value="QDP97317.1"/>
    <property type="molecule type" value="Genomic_DNA"/>
</dbReference>
<dbReference type="RefSeq" id="WP_143987278.1">
    <property type="nucleotide sequence ID" value="NZ_CP041692.1"/>
</dbReference>
<dbReference type="KEGG" id="mik:FOE78_16555"/>
<evidence type="ECO:0000313" key="3">
    <source>
        <dbReference type="Proteomes" id="UP000319263"/>
    </source>
</evidence>
<dbReference type="SUPFAM" id="SSF51735">
    <property type="entry name" value="NAD(P)-binding Rossmann-fold domains"/>
    <property type="match status" value="1"/>
</dbReference>
<evidence type="ECO:0000259" key="1">
    <source>
        <dbReference type="Pfam" id="PF13460"/>
    </source>
</evidence>
<dbReference type="InterPro" id="IPR016040">
    <property type="entry name" value="NAD(P)-bd_dom"/>
</dbReference>
<name>A0A516Q1K6_9ACTN</name>
<evidence type="ECO:0000313" key="2">
    <source>
        <dbReference type="EMBL" id="QDP97317.1"/>
    </source>
</evidence>
<dbReference type="OrthoDB" id="4632815at2"/>
<dbReference type="AlphaFoldDB" id="A0A516Q1K6"/>
<feature type="domain" description="NAD(P)-binding" evidence="1">
    <location>
        <begin position="8"/>
        <end position="113"/>
    </location>
</feature>
<dbReference type="Gene3D" id="3.90.25.10">
    <property type="entry name" value="UDP-galactose 4-epimerase, domain 1"/>
    <property type="match status" value="1"/>
</dbReference>
<protein>
    <submittedName>
        <fullName evidence="2">NAD-dependent epimerase/dehydratase family protein</fullName>
    </submittedName>
</protein>
<gene>
    <name evidence="2" type="ORF">FOE78_16555</name>
</gene>
<dbReference type="Pfam" id="PF13460">
    <property type="entry name" value="NAD_binding_10"/>
    <property type="match status" value="1"/>
</dbReference>
<proteinExistence type="predicted"/>
<dbReference type="Proteomes" id="UP000319263">
    <property type="component" value="Chromosome"/>
</dbReference>
<dbReference type="PANTHER" id="PTHR43162:SF1">
    <property type="entry name" value="PRESTALK A DIFFERENTIATION PROTEIN A"/>
    <property type="match status" value="1"/>
</dbReference>
<dbReference type="InterPro" id="IPR036291">
    <property type="entry name" value="NAD(P)-bd_dom_sf"/>
</dbReference>